<feature type="region of interest" description="Disordered" evidence="1">
    <location>
        <begin position="82"/>
        <end position="101"/>
    </location>
</feature>
<gene>
    <name evidence="2" type="ORF">V5799_021428</name>
</gene>
<comment type="caution">
    <text evidence="2">The sequence shown here is derived from an EMBL/GenBank/DDBJ whole genome shotgun (WGS) entry which is preliminary data.</text>
</comment>
<feature type="compositionally biased region" description="Low complexity" evidence="1">
    <location>
        <begin position="31"/>
        <end position="43"/>
    </location>
</feature>
<evidence type="ECO:0000313" key="2">
    <source>
        <dbReference type="EMBL" id="KAK8788797.1"/>
    </source>
</evidence>
<feature type="region of interest" description="Disordered" evidence="1">
    <location>
        <begin position="16"/>
        <end position="67"/>
    </location>
</feature>
<feature type="region of interest" description="Disordered" evidence="1">
    <location>
        <begin position="244"/>
        <end position="289"/>
    </location>
</feature>
<organism evidence="2 3">
    <name type="scientific">Amblyomma americanum</name>
    <name type="common">Lone star tick</name>
    <dbReference type="NCBI Taxonomy" id="6943"/>
    <lineage>
        <taxon>Eukaryota</taxon>
        <taxon>Metazoa</taxon>
        <taxon>Ecdysozoa</taxon>
        <taxon>Arthropoda</taxon>
        <taxon>Chelicerata</taxon>
        <taxon>Arachnida</taxon>
        <taxon>Acari</taxon>
        <taxon>Parasitiformes</taxon>
        <taxon>Ixodida</taxon>
        <taxon>Ixodoidea</taxon>
        <taxon>Ixodidae</taxon>
        <taxon>Amblyomminae</taxon>
        <taxon>Amblyomma</taxon>
    </lineage>
</organism>
<evidence type="ECO:0000256" key="1">
    <source>
        <dbReference type="SAM" id="MobiDB-lite"/>
    </source>
</evidence>
<evidence type="ECO:0000313" key="3">
    <source>
        <dbReference type="Proteomes" id="UP001321473"/>
    </source>
</evidence>
<keyword evidence="3" id="KW-1185">Reference proteome</keyword>
<accession>A0AAQ4FNA0</accession>
<reference evidence="2 3" key="1">
    <citation type="journal article" date="2023" name="Arcadia Sci">
        <title>De novo assembly of a long-read Amblyomma americanum tick genome.</title>
        <authorList>
            <person name="Chou S."/>
            <person name="Poskanzer K.E."/>
            <person name="Rollins M."/>
            <person name="Thuy-Boun P.S."/>
        </authorList>
    </citation>
    <scope>NUCLEOTIDE SEQUENCE [LARGE SCALE GENOMIC DNA]</scope>
    <source>
        <strain evidence="2">F_SG_1</strain>
        <tissue evidence="2">Salivary glands</tissue>
    </source>
</reference>
<name>A0AAQ4FNA0_AMBAM</name>
<sequence>MASRRYANQGRAGYQLRGAFNNRGPSGFRNAAGPAARHGAFAPSSRPVTQASFRAAPSSVAPETNSYPSRDLLAARAAASVRRPATAHTAADNEGGARDKPAMHSVSTWTVQIGEVPISYVSREKWRDQARPEKGMPPDAIQEPFQGCTLEDRHPNEPKATYTEEEIKSLCSVCGTLVIHWRTHKEGKLHRDRVKARDAGLQAGAAGPTQQDVIAALRVLHATRPDIIAASLAAAAPNLLSVNAGAGISAPPVERTRRAGRSRSPSPDRKRHTSRWNPQDGSERYGDAARTAARAAIANEAVRASAAATQRILGEQSRGLGRYNSGSYTWK</sequence>
<proteinExistence type="predicted"/>
<dbReference type="EMBL" id="JARKHS020000469">
    <property type="protein sequence ID" value="KAK8788797.1"/>
    <property type="molecule type" value="Genomic_DNA"/>
</dbReference>
<protein>
    <submittedName>
        <fullName evidence="2">Uncharacterized protein</fullName>
    </submittedName>
</protein>
<dbReference type="Proteomes" id="UP001321473">
    <property type="component" value="Unassembled WGS sequence"/>
</dbReference>
<dbReference type="AlphaFoldDB" id="A0AAQ4FNA0"/>